<evidence type="ECO:0000256" key="3">
    <source>
        <dbReference type="ARBA" id="ARBA00022552"/>
    </source>
</evidence>
<evidence type="ECO:0000259" key="9">
    <source>
        <dbReference type="Pfam" id="PF24779"/>
    </source>
</evidence>
<feature type="domain" description="UTP23 sensor motif region" evidence="9">
    <location>
        <begin position="192"/>
        <end position="208"/>
    </location>
</feature>
<name>T1IRT6_STRMM</name>
<organism evidence="10 11">
    <name type="scientific">Strigamia maritima</name>
    <name type="common">European centipede</name>
    <name type="synonym">Geophilus maritimus</name>
    <dbReference type="NCBI Taxonomy" id="126957"/>
    <lineage>
        <taxon>Eukaryota</taxon>
        <taxon>Metazoa</taxon>
        <taxon>Ecdysozoa</taxon>
        <taxon>Arthropoda</taxon>
        <taxon>Myriapoda</taxon>
        <taxon>Chilopoda</taxon>
        <taxon>Pleurostigmophora</taxon>
        <taxon>Geophilomorpha</taxon>
        <taxon>Linotaeniidae</taxon>
        <taxon>Strigamia</taxon>
    </lineage>
</organism>
<dbReference type="InterPro" id="IPR006984">
    <property type="entry name" value="Fcf1/UTP23"/>
</dbReference>
<comment type="function">
    <text evidence="5">Involved in rRNA-processing and ribosome biogenesis.</text>
</comment>
<dbReference type="Gene3D" id="3.40.50.1010">
    <property type="entry name" value="5'-nuclease"/>
    <property type="match status" value="1"/>
</dbReference>
<dbReference type="CDD" id="cd09866">
    <property type="entry name" value="PIN_Fcf1-Utp23-H"/>
    <property type="match status" value="1"/>
</dbReference>
<dbReference type="InterPro" id="IPR057776">
    <property type="entry name" value="UTP23_sensor"/>
</dbReference>
<evidence type="ECO:0000256" key="6">
    <source>
        <dbReference type="ARBA" id="ARBA00038503"/>
    </source>
</evidence>
<dbReference type="PANTHER" id="PTHR12416">
    <property type="entry name" value="RRNA-PROCESSING PROTEIN UTP23 HOMOLOG"/>
    <property type="match status" value="1"/>
</dbReference>
<dbReference type="AlphaFoldDB" id="T1IRT6"/>
<comment type="subcellular location">
    <subcellularLocation>
        <location evidence="1">Nucleus</location>
        <location evidence="1">Nucleolus</location>
    </subcellularLocation>
</comment>
<keyword evidence="2" id="KW-0690">Ribosome biogenesis</keyword>
<keyword evidence="4" id="KW-0539">Nucleus</keyword>
<dbReference type="EnsemblMetazoa" id="SMAR003785-RA">
    <property type="protein sequence ID" value="SMAR003785-PA"/>
    <property type="gene ID" value="SMAR003785"/>
</dbReference>
<evidence type="ECO:0000313" key="11">
    <source>
        <dbReference type="Proteomes" id="UP000014500"/>
    </source>
</evidence>
<keyword evidence="11" id="KW-1185">Reference proteome</keyword>
<evidence type="ECO:0000256" key="7">
    <source>
        <dbReference type="ARBA" id="ARBA00071400"/>
    </source>
</evidence>
<evidence type="ECO:0000256" key="1">
    <source>
        <dbReference type="ARBA" id="ARBA00004604"/>
    </source>
</evidence>
<dbReference type="Proteomes" id="UP000014500">
    <property type="component" value="Unassembled WGS sequence"/>
</dbReference>
<proteinExistence type="inferred from homology"/>
<dbReference type="HOGENOM" id="CLU_053567_3_0_1"/>
<dbReference type="EMBL" id="JH431385">
    <property type="status" value="NOT_ANNOTATED_CDS"/>
    <property type="molecule type" value="Genomic_DNA"/>
</dbReference>
<evidence type="ECO:0000256" key="5">
    <source>
        <dbReference type="ARBA" id="ARBA00037300"/>
    </source>
</evidence>
<accession>T1IRT6</accession>
<dbReference type="STRING" id="126957.T1IRT6"/>
<comment type="similarity">
    <text evidence="6">Belongs to the UTP23/FCF1 family. UTP23 subfamily.</text>
</comment>
<dbReference type="Pfam" id="PF24779">
    <property type="entry name" value="UTP23_sensor"/>
    <property type="match status" value="1"/>
</dbReference>
<dbReference type="PhylomeDB" id="T1IRT6"/>
<evidence type="ECO:0000313" key="10">
    <source>
        <dbReference type="EnsemblMetazoa" id="SMAR003785-PA"/>
    </source>
</evidence>
<sequence length="212" mass="24207">MKIKRQKKAHRYLSFFINNYGFRQPYQVLIDGTFCQAALTNKINIKEQLGKYLDGEVKLLTTACVITEAEKLGSKFYGALSIAKQFGTHVCGHEKAPGSASECLLSMLGSDNSNHYVLATQDVDLRKKARHIAGTPLLYIDYSSPLLERPSKMSYCEAESQIERKIDYQHKVLHELKKKAFKNERKVVKKIKRRMPKGPNPLSCKKKKEKVK</sequence>
<dbReference type="Pfam" id="PF04900">
    <property type="entry name" value="Fcf1"/>
    <property type="match status" value="1"/>
</dbReference>
<evidence type="ECO:0000256" key="4">
    <source>
        <dbReference type="ARBA" id="ARBA00023242"/>
    </source>
</evidence>
<evidence type="ECO:0000256" key="2">
    <source>
        <dbReference type="ARBA" id="ARBA00022517"/>
    </source>
</evidence>
<dbReference type="eggNOG" id="KOG3164">
    <property type="taxonomic scope" value="Eukaryota"/>
</dbReference>
<protein>
    <recommendedName>
        <fullName evidence="7">rRNA-processing protein UTP23 homolog</fullName>
    </recommendedName>
</protein>
<reference evidence="11" key="1">
    <citation type="submission" date="2011-05" db="EMBL/GenBank/DDBJ databases">
        <authorList>
            <person name="Richards S.R."/>
            <person name="Qu J."/>
            <person name="Jiang H."/>
            <person name="Jhangiani S.N."/>
            <person name="Agravi P."/>
            <person name="Goodspeed R."/>
            <person name="Gross S."/>
            <person name="Mandapat C."/>
            <person name="Jackson L."/>
            <person name="Mathew T."/>
            <person name="Pu L."/>
            <person name="Thornton R."/>
            <person name="Saada N."/>
            <person name="Wilczek-Boney K.B."/>
            <person name="Lee S."/>
            <person name="Kovar C."/>
            <person name="Wu Y."/>
            <person name="Scherer S.E."/>
            <person name="Worley K.C."/>
            <person name="Muzny D.M."/>
            <person name="Gibbs R."/>
        </authorList>
    </citation>
    <scope>NUCLEOTIDE SEQUENCE</scope>
    <source>
        <strain evidence="11">Brora</strain>
    </source>
</reference>
<keyword evidence="3" id="KW-0698">rRNA processing</keyword>
<dbReference type="GO" id="GO:0032040">
    <property type="term" value="C:small-subunit processome"/>
    <property type="evidence" value="ECO:0007669"/>
    <property type="project" value="InterPro"/>
</dbReference>
<dbReference type="InterPro" id="IPR029060">
    <property type="entry name" value="PIN-like_dom_sf"/>
</dbReference>
<feature type="region of interest" description="Disordered" evidence="8">
    <location>
        <begin position="192"/>
        <end position="212"/>
    </location>
</feature>
<evidence type="ECO:0000256" key="8">
    <source>
        <dbReference type="SAM" id="MobiDB-lite"/>
    </source>
</evidence>
<dbReference type="FunFam" id="3.40.50.1010:FF:000006">
    <property type="entry name" value="rRNA-processing protein UTP23 homolog"/>
    <property type="match status" value="1"/>
</dbReference>
<reference evidence="10" key="2">
    <citation type="submission" date="2015-02" db="UniProtKB">
        <authorList>
            <consortium name="EnsemblMetazoa"/>
        </authorList>
    </citation>
    <scope>IDENTIFICATION</scope>
</reference>
<dbReference type="OMA" id="HTSGLQM"/>
<dbReference type="SUPFAM" id="SSF88723">
    <property type="entry name" value="PIN domain-like"/>
    <property type="match status" value="1"/>
</dbReference>
<dbReference type="GO" id="GO:0006364">
    <property type="term" value="P:rRNA processing"/>
    <property type="evidence" value="ECO:0007669"/>
    <property type="project" value="UniProtKB-KW"/>
</dbReference>